<dbReference type="GeneID" id="5494097"/>
<dbReference type="KEGG" id="ssl:SS1G_01118"/>
<sequence length="49" mass="5528">MISSMEGINLASYLCSRATAAWNGSKKVPEFRPFVAYSLHQVADLLYYK</sequence>
<accession>A7E742</accession>
<evidence type="ECO:0000313" key="2">
    <source>
        <dbReference type="Proteomes" id="UP000001312"/>
    </source>
</evidence>
<evidence type="ECO:0000313" key="1">
    <source>
        <dbReference type="EMBL" id="EDN96194.1"/>
    </source>
</evidence>
<dbReference type="RefSeq" id="XP_001596926.1">
    <property type="nucleotide sequence ID" value="XM_001596876.1"/>
</dbReference>
<dbReference type="HOGENOM" id="CLU_3143883_0_0_1"/>
<reference evidence="2" key="1">
    <citation type="journal article" date="2011" name="PLoS Genet.">
        <title>Genomic analysis of the necrotrophic fungal pathogens Sclerotinia sclerotiorum and Botrytis cinerea.</title>
        <authorList>
            <person name="Amselem J."/>
            <person name="Cuomo C.A."/>
            <person name="van Kan J.A."/>
            <person name="Viaud M."/>
            <person name="Benito E.P."/>
            <person name="Couloux A."/>
            <person name="Coutinho P.M."/>
            <person name="de Vries R.P."/>
            <person name="Dyer P.S."/>
            <person name="Fillinger S."/>
            <person name="Fournier E."/>
            <person name="Gout L."/>
            <person name="Hahn M."/>
            <person name="Kohn L."/>
            <person name="Lapalu N."/>
            <person name="Plummer K.M."/>
            <person name="Pradier J.M."/>
            <person name="Quevillon E."/>
            <person name="Sharon A."/>
            <person name="Simon A."/>
            <person name="ten Have A."/>
            <person name="Tudzynski B."/>
            <person name="Tudzynski P."/>
            <person name="Wincker P."/>
            <person name="Andrew M."/>
            <person name="Anthouard V."/>
            <person name="Beever R.E."/>
            <person name="Beffa R."/>
            <person name="Benoit I."/>
            <person name="Bouzid O."/>
            <person name="Brault B."/>
            <person name="Chen Z."/>
            <person name="Choquer M."/>
            <person name="Collemare J."/>
            <person name="Cotton P."/>
            <person name="Danchin E.G."/>
            <person name="Da Silva C."/>
            <person name="Gautier A."/>
            <person name="Giraud C."/>
            <person name="Giraud T."/>
            <person name="Gonzalez C."/>
            <person name="Grossetete S."/>
            <person name="Guldener U."/>
            <person name="Henrissat B."/>
            <person name="Howlett B.J."/>
            <person name="Kodira C."/>
            <person name="Kretschmer M."/>
            <person name="Lappartient A."/>
            <person name="Leroch M."/>
            <person name="Levis C."/>
            <person name="Mauceli E."/>
            <person name="Neuveglise C."/>
            <person name="Oeser B."/>
            <person name="Pearson M."/>
            <person name="Poulain J."/>
            <person name="Poussereau N."/>
            <person name="Quesneville H."/>
            <person name="Rascle C."/>
            <person name="Schumacher J."/>
            <person name="Segurens B."/>
            <person name="Sexton A."/>
            <person name="Silva E."/>
            <person name="Sirven C."/>
            <person name="Soanes D.M."/>
            <person name="Talbot N.J."/>
            <person name="Templeton M."/>
            <person name="Yandava C."/>
            <person name="Yarden O."/>
            <person name="Zeng Q."/>
            <person name="Rollins J.A."/>
            <person name="Lebrun M.H."/>
            <person name="Dickman M."/>
        </authorList>
    </citation>
    <scope>NUCLEOTIDE SEQUENCE [LARGE SCALE GENOMIC DNA]</scope>
    <source>
        <strain evidence="2">ATCC 18683 / 1980 / Ss-1</strain>
    </source>
</reference>
<dbReference type="InParanoid" id="A7E742"/>
<dbReference type="Proteomes" id="UP000001312">
    <property type="component" value="Unassembled WGS sequence"/>
</dbReference>
<organism evidence="1 2">
    <name type="scientific">Sclerotinia sclerotiorum (strain ATCC 18683 / 1980 / Ss-1)</name>
    <name type="common">White mold</name>
    <name type="synonym">Whetzelinia sclerotiorum</name>
    <dbReference type="NCBI Taxonomy" id="665079"/>
    <lineage>
        <taxon>Eukaryota</taxon>
        <taxon>Fungi</taxon>
        <taxon>Dikarya</taxon>
        <taxon>Ascomycota</taxon>
        <taxon>Pezizomycotina</taxon>
        <taxon>Leotiomycetes</taxon>
        <taxon>Helotiales</taxon>
        <taxon>Sclerotiniaceae</taxon>
        <taxon>Sclerotinia</taxon>
    </lineage>
</organism>
<dbReference type="EMBL" id="CH476622">
    <property type="protein sequence ID" value="EDN96194.1"/>
    <property type="molecule type" value="Genomic_DNA"/>
</dbReference>
<name>A7E742_SCLS1</name>
<proteinExistence type="predicted"/>
<dbReference type="AlphaFoldDB" id="A7E742"/>
<keyword evidence="2" id="KW-1185">Reference proteome</keyword>
<gene>
    <name evidence="1" type="ORF">SS1G_01118</name>
</gene>
<protein>
    <submittedName>
        <fullName evidence="1">Uncharacterized protein</fullName>
    </submittedName>
</protein>